<evidence type="ECO:0000313" key="1">
    <source>
        <dbReference type="EMBL" id="JAD32677.1"/>
    </source>
</evidence>
<proteinExistence type="predicted"/>
<protein>
    <submittedName>
        <fullName evidence="1">Uncharacterized protein</fullName>
    </submittedName>
</protein>
<reference evidence="1" key="1">
    <citation type="submission" date="2014-09" db="EMBL/GenBank/DDBJ databases">
        <authorList>
            <person name="Magalhaes I.L.F."/>
            <person name="Oliveira U."/>
            <person name="Santos F.R."/>
            <person name="Vidigal T.H.D.A."/>
            <person name="Brescovit A.D."/>
            <person name="Santos A.J."/>
        </authorList>
    </citation>
    <scope>NUCLEOTIDE SEQUENCE</scope>
    <source>
        <tissue evidence="1">Shoot tissue taken approximately 20 cm above the soil surface</tissue>
    </source>
</reference>
<organism evidence="1">
    <name type="scientific">Arundo donax</name>
    <name type="common">Giant reed</name>
    <name type="synonym">Donax arundinaceus</name>
    <dbReference type="NCBI Taxonomy" id="35708"/>
    <lineage>
        <taxon>Eukaryota</taxon>
        <taxon>Viridiplantae</taxon>
        <taxon>Streptophyta</taxon>
        <taxon>Embryophyta</taxon>
        <taxon>Tracheophyta</taxon>
        <taxon>Spermatophyta</taxon>
        <taxon>Magnoliopsida</taxon>
        <taxon>Liliopsida</taxon>
        <taxon>Poales</taxon>
        <taxon>Poaceae</taxon>
        <taxon>PACMAD clade</taxon>
        <taxon>Arundinoideae</taxon>
        <taxon>Arundineae</taxon>
        <taxon>Arundo</taxon>
    </lineage>
</organism>
<reference evidence="1" key="2">
    <citation type="journal article" date="2015" name="Data Brief">
        <title>Shoot transcriptome of the giant reed, Arundo donax.</title>
        <authorList>
            <person name="Barrero R.A."/>
            <person name="Guerrero F.D."/>
            <person name="Moolhuijzen P."/>
            <person name="Goolsby J.A."/>
            <person name="Tidwell J."/>
            <person name="Bellgard S.E."/>
            <person name="Bellgard M.I."/>
        </authorList>
    </citation>
    <scope>NUCLEOTIDE SEQUENCE</scope>
    <source>
        <tissue evidence="1">Shoot tissue taken approximately 20 cm above the soil surface</tissue>
    </source>
</reference>
<name>A0A0A8ZCU4_ARUDO</name>
<dbReference type="AlphaFoldDB" id="A0A0A8ZCU4"/>
<accession>A0A0A8ZCU4</accession>
<sequence>MIETKPCMFNQKELDMYVLNKNIDWYLKQTNFSRFLLKPTNSFLGETARETPAAVIY</sequence>
<dbReference type="EMBL" id="GBRH01265218">
    <property type="protein sequence ID" value="JAD32677.1"/>
    <property type="molecule type" value="Transcribed_RNA"/>
</dbReference>